<dbReference type="SUPFAM" id="SSF48452">
    <property type="entry name" value="TPR-like"/>
    <property type="match status" value="2"/>
</dbReference>
<keyword evidence="3" id="KW-0812">Transmembrane</keyword>
<organism evidence="4">
    <name type="scientific">Glycine soja</name>
    <name type="common">Wild soybean</name>
    <dbReference type="NCBI Taxonomy" id="3848"/>
    <lineage>
        <taxon>Eukaryota</taxon>
        <taxon>Viridiplantae</taxon>
        <taxon>Streptophyta</taxon>
        <taxon>Embryophyta</taxon>
        <taxon>Tracheophyta</taxon>
        <taxon>Spermatophyta</taxon>
        <taxon>Magnoliopsida</taxon>
        <taxon>eudicotyledons</taxon>
        <taxon>Gunneridae</taxon>
        <taxon>Pentapetalae</taxon>
        <taxon>rosids</taxon>
        <taxon>fabids</taxon>
        <taxon>Fabales</taxon>
        <taxon>Fabaceae</taxon>
        <taxon>Papilionoideae</taxon>
        <taxon>50 kb inversion clade</taxon>
        <taxon>NPAAA clade</taxon>
        <taxon>indigoferoid/millettioid clade</taxon>
        <taxon>Phaseoleae</taxon>
        <taxon>Glycine</taxon>
        <taxon>Glycine subgen. Soja</taxon>
    </lineage>
</organism>
<evidence type="ECO:0000256" key="3">
    <source>
        <dbReference type="SAM" id="Phobius"/>
    </source>
</evidence>
<dbReference type="Gene3D" id="1.25.40.10">
    <property type="entry name" value="Tetratricopeptide repeat domain"/>
    <property type="match status" value="3"/>
</dbReference>
<name>A0A0B2PUG3_GLYSO</name>
<dbReference type="InterPro" id="IPR044650">
    <property type="entry name" value="SRFR1-like"/>
</dbReference>
<dbReference type="SMART" id="SM00028">
    <property type="entry name" value="TPR"/>
    <property type="match status" value="4"/>
</dbReference>
<accession>A0A0B2PUG3</accession>
<proteinExistence type="predicted"/>
<feature type="repeat" description="TPR" evidence="1">
    <location>
        <begin position="198"/>
        <end position="231"/>
    </location>
</feature>
<dbReference type="AlphaFoldDB" id="A0A0B2PUG3"/>
<protein>
    <submittedName>
        <fullName evidence="4">Protein STIP1 like</fullName>
    </submittedName>
</protein>
<feature type="region of interest" description="Disordered" evidence="2">
    <location>
        <begin position="143"/>
        <end position="163"/>
    </location>
</feature>
<dbReference type="Pfam" id="PF13181">
    <property type="entry name" value="TPR_8"/>
    <property type="match status" value="1"/>
</dbReference>
<reference evidence="4" key="1">
    <citation type="submission" date="2014-07" db="EMBL/GenBank/DDBJ databases">
        <title>Identification of a novel salt tolerance gene in wild soybean by whole-genome sequencing.</title>
        <authorList>
            <person name="Lam H.-M."/>
            <person name="Qi X."/>
            <person name="Li M.-W."/>
            <person name="Liu X."/>
            <person name="Xie M."/>
            <person name="Ni M."/>
            <person name="Xu X."/>
        </authorList>
    </citation>
    <scope>NUCLEOTIDE SEQUENCE [LARGE SCALE GENOMIC DNA]</scope>
    <source>
        <tissue evidence="4">Root</tissue>
    </source>
</reference>
<dbReference type="PROSITE" id="PS50005">
    <property type="entry name" value="TPR"/>
    <property type="match status" value="1"/>
</dbReference>
<keyword evidence="3" id="KW-0472">Membrane</keyword>
<dbReference type="InterPro" id="IPR011990">
    <property type="entry name" value="TPR-like_helical_dom_sf"/>
</dbReference>
<feature type="compositionally biased region" description="Basic and acidic residues" evidence="2">
    <location>
        <begin position="143"/>
        <end position="153"/>
    </location>
</feature>
<dbReference type="EMBL" id="KN662891">
    <property type="protein sequence ID" value="KHN12971.1"/>
    <property type="molecule type" value="Genomic_DNA"/>
</dbReference>
<dbReference type="PANTHER" id="PTHR44749">
    <property type="entry name" value="SUPPRESSOR OF RPS4-RLD 1"/>
    <property type="match status" value="1"/>
</dbReference>
<dbReference type="InterPro" id="IPR019734">
    <property type="entry name" value="TPR_rpt"/>
</dbReference>
<dbReference type="Proteomes" id="UP000053555">
    <property type="component" value="Unassembled WGS sequence"/>
</dbReference>
<evidence type="ECO:0000256" key="2">
    <source>
        <dbReference type="SAM" id="MobiDB-lite"/>
    </source>
</evidence>
<gene>
    <name evidence="4" type="ORF">glysoja_027259</name>
</gene>
<keyword evidence="3" id="KW-1133">Transmembrane helix</keyword>
<sequence length="489" mass="54529">MLAFSNRAFCYSQLELHKHVIKDCDKALQLDPSRLQAYILKGHALSALGRKIDALSVWEQGYEHAQQQSADLKLLLELEELLTTIKQRPTMHSMKPMGRPNGNLTEICKNQDSLSPQDELCDNTSDKSLILLKSADNFDLRNELNSEDRESNKSDGQVNGSTDVIDKLSYNSESCNNLSDTSESRDKDKILKEDPAYPEALIGRGTAYAFKRELDAAMADFSKAIEFNPSAGEAWKRRGQARAALGGVCGGIANFKFKEFDAAVEDLSACVQLGRDNESAYTCLVGLALSSIGEYKKSEEAHLKSLQIDRNFLEAWEHLTQVSINSSGMLILFKHHRTLDIAKTVIKEKSYVYSKTDQIICLFKDGKLEEVVIHANSVSDLYNVVGEDFWSSTWCNSTAFEGKQLEGTRITLVKMGSLVLTLQLEHLVHLLDGRIMMQKCQWHGKYNFMLLSRGSAVVGFVVMLGLLLAANMEFTGSIPQGFQVDGNPF</sequence>
<dbReference type="GO" id="GO:0045892">
    <property type="term" value="P:negative regulation of DNA-templated transcription"/>
    <property type="evidence" value="ECO:0007669"/>
    <property type="project" value="InterPro"/>
</dbReference>
<keyword evidence="1" id="KW-0802">TPR repeat</keyword>
<dbReference type="PANTHER" id="PTHR44749:SF1">
    <property type="entry name" value="TETRATRICOPEPTIDE-LIKE HELICAL DOMAIN-CONTAINING PROTEIN"/>
    <property type="match status" value="1"/>
</dbReference>
<feature type="transmembrane region" description="Helical" evidence="3">
    <location>
        <begin position="446"/>
        <end position="470"/>
    </location>
</feature>
<evidence type="ECO:0000313" key="4">
    <source>
        <dbReference type="EMBL" id="KHN12971.1"/>
    </source>
</evidence>
<evidence type="ECO:0000256" key="1">
    <source>
        <dbReference type="PROSITE-ProRule" id="PRU00339"/>
    </source>
</evidence>